<dbReference type="PROSITE" id="PS50011">
    <property type="entry name" value="PROTEIN_KINASE_DOM"/>
    <property type="match status" value="1"/>
</dbReference>
<dbReference type="CDD" id="cd05587">
    <property type="entry name" value="STKc_cPKC"/>
    <property type="match status" value="1"/>
</dbReference>
<dbReference type="Gene3D" id="2.60.40.150">
    <property type="entry name" value="C2 domain"/>
    <property type="match status" value="1"/>
</dbReference>
<dbReference type="PROSITE" id="PS00108">
    <property type="entry name" value="PROTEIN_KINASE_ST"/>
    <property type="match status" value="1"/>
</dbReference>
<dbReference type="InterPro" id="IPR046349">
    <property type="entry name" value="C1-like_sf"/>
</dbReference>
<gene>
    <name evidence="23" type="ORF">KUF71_021771</name>
</gene>
<dbReference type="InterPro" id="IPR000961">
    <property type="entry name" value="AGC-kinase_C"/>
</dbReference>
<dbReference type="SMART" id="SM00614">
    <property type="entry name" value="ZnF_BED"/>
    <property type="match status" value="1"/>
</dbReference>
<dbReference type="PROSITE" id="PS50081">
    <property type="entry name" value="ZF_DAG_PE_2"/>
    <property type="match status" value="1"/>
</dbReference>
<evidence type="ECO:0000256" key="12">
    <source>
        <dbReference type="ARBA" id="ARBA00022833"/>
    </source>
</evidence>
<dbReference type="PRINTS" id="PR00360">
    <property type="entry name" value="C2DOMAIN"/>
</dbReference>
<name>A0AAE1L9Y3_9NEOP</name>
<dbReference type="SUPFAM" id="SSF56112">
    <property type="entry name" value="Protein kinase-like (PK-like)"/>
    <property type="match status" value="1"/>
</dbReference>
<evidence type="ECO:0000259" key="19">
    <source>
        <dbReference type="PROSITE" id="PS50004"/>
    </source>
</evidence>
<keyword evidence="18" id="KW-0472">Membrane</keyword>
<evidence type="ECO:0000256" key="2">
    <source>
        <dbReference type="ARBA" id="ARBA00005490"/>
    </source>
</evidence>
<dbReference type="FunFam" id="1.10.510.10:FF:000023">
    <property type="entry name" value="Protein kinase C"/>
    <property type="match status" value="1"/>
</dbReference>
<keyword evidence="5" id="KW-0597">Phosphoprotein</keyword>
<comment type="cofactor">
    <cofactor evidence="1">
        <name>Ca(2+)</name>
        <dbReference type="ChEBI" id="CHEBI:29108"/>
    </cofactor>
</comment>
<dbReference type="Gene3D" id="3.30.200.20">
    <property type="entry name" value="Phosphorylase Kinase, domain 1"/>
    <property type="match status" value="1"/>
</dbReference>
<feature type="compositionally biased region" description="Basic and acidic residues" evidence="17">
    <location>
        <begin position="55"/>
        <end position="69"/>
    </location>
</feature>
<keyword evidence="12" id="KW-0862">Zinc</keyword>
<comment type="similarity">
    <text evidence="2">Belongs to the protein kinase superfamily. AGC Ser/Thr protein kinase family. PKC subfamily.</text>
</comment>
<evidence type="ECO:0000259" key="21">
    <source>
        <dbReference type="PROSITE" id="PS50081"/>
    </source>
</evidence>
<evidence type="ECO:0000256" key="7">
    <source>
        <dbReference type="ARBA" id="ARBA00022723"/>
    </source>
</evidence>
<evidence type="ECO:0000256" key="16">
    <source>
        <dbReference type="PROSITE-ProRule" id="PRU10141"/>
    </source>
</evidence>
<keyword evidence="18" id="KW-0812">Transmembrane</keyword>
<dbReference type="GO" id="GO:0005524">
    <property type="term" value="F:ATP binding"/>
    <property type="evidence" value="ECO:0007669"/>
    <property type="project" value="UniProtKB-UniRule"/>
</dbReference>
<evidence type="ECO:0000256" key="17">
    <source>
        <dbReference type="SAM" id="MobiDB-lite"/>
    </source>
</evidence>
<feature type="domain" description="Phorbol-ester/DAG-type" evidence="21">
    <location>
        <begin position="769"/>
        <end position="819"/>
    </location>
</feature>
<keyword evidence="6" id="KW-0808">Transferase</keyword>
<feature type="compositionally biased region" description="Pro residues" evidence="17">
    <location>
        <begin position="71"/>
        <end position="92"/>
    </location>
</feature>
<dbReference type="InterPro" id="IPR020454">
    <property type="entry name" value="DAG/PE-bd"/>
</dbReference>
<dbReference type="SMART" id="SM00220">
    <property type="entry name" value="S_TKc"/>
    <property type="match status" value="1"/>
</dbReference>
<evidence type="ECO:0000256" key="10">
    <source>
        <dbReference type="ARBA" id="ARBA00022771"/>
    </source>
</evidence>
<dbReference type="PROSITE" id="PS00107">
    <property type="entry name" value="PROTEIN_KINASE_ATP"/>
    <property type="match status" value="1"/>
</dbReference>
<dbReference type="FunFam" id="3.30.60.20:FF:000052">
    <property type="entry name" value="Protein kinase C"/>
    <property type="match status" value="1"/>
</dbReference>
<dbReference type="SMART" id="SM00109">
    <property type="entry name" value="C1"/>
    <property type="match status" value="1"/>
</dbReference>
<keyword evidence="10" id="KW-0863">Zinc-finger</keyword>
<dbReference type="Gene3D" id="3.30.60.20">
    <property type="match status" value="1"/>
</dbReference>
<dbReference type="EMBL" id="JAHWGI010000292">
    <property type="protein sequence ID" value="KAK3912201.1"/>
    <property type="molecule type" value="Genomic_DNA"/>
</dbReference>
<proteinExistence type="inferred from homology"/>
<evidence type="ECO:0000259" key="22">
    <source>
        <dbReference type="PROSITE" id="PS51285"/>
    </source>
</evidence>
<dbReference type="InterPro" id="IPR012337">
    <property type="entry name" value="RNaseH-like_sf"/>
</dbReference>
<evidence type="ECO:0000313" key="23">
    <source>
        <dbReference type="EMBL" id="KAK3912201.1"/>
    </source>
</evidence>
<dbReference type="InterPro" id="IPR017892">
    <property type="entry name" value="Pkinase_C"/>
</dbReference>
<dbReference type="GO" id="GO:0008270">
    <property type="term" value="F:zinc ion binding"/>
    <property type="evidence" value="ECO:0007669"/>
    <property type="project" value="UniProtKB-KW"/>
</dbReference>
<evidence type="ECO:0000256" key="11">
    <source>
        <dbReference type="ARBA" id="ARBA00022777"/>
    </source>
</evidence>
<dbReference type="SUPFAM" id="SSF57889">
    <property type="entry name" value="Cysteine-rich domain"/>
    <property type="match status" value="1"/>
</dbReference>
<dbReference type="PROSITE" id="PS51285">
    <property type="entry name" value="AGC_KINASE_CTER"/>
    <property type="match status" value="1"/>
</dbReference>
<evidence type="ECO:0000256" key="3">
    <source>
        <dbReference type="ARBA" id="ARBA00012429"/>
    </source>
</evidence>
<keyword evidence="13 16" id="KW-0067">ATP-binding</keyword>
<comment type="catalytic activity">
    <reaction evidence="15">
        <text>L-seryl-[protein] + ATP = O-phospho-L-seryl-[protein] + ADP + H(+)</text>
        <dbReference type="Rhea" id="RHEA:17989"/>
        <dbReference type="Rhea" id="RHEA-COMP:9863"/>
        <dbReference type="Rhea" id="RHEA-COMP:11604"/>
        <dbReference type="ChEBI" id="CHEBI:15378"/>
        <dbReference type="ChEBI" id="CHEBI:29999"/>
        <dbReference type="ChEBI" id="CHEBI:30616"/>
        <dbReference type="ChEBI" id="CHEBI:83421"/>
        <dbReference type="ChEBI" id="CHEBI:456216"/>
        <dbReference type="EC" id="2.7.11.13"/>
    </reaction>
</comment>
<evidence type="ECO:0000256" key="4">
    <source>
        <dbReference type="ARBA" id="ARBA00022527"/>
    </source>
</evidence>
<dbReference type="Gene3D" id="1.10.510.10">
    <property type="entry name" value="Transferase(Phosphotransferase) domain 1"/>
    <property type="match status" value="1"/>
</dbReference>
<dbReference type="SUPFAM" id="SSF53098">
    <property type="entry name" value="Ribonuclease H-like"/>
    <property type="match status" value="1"/>
</dbReference>
<dbReference type="InterPro" id="IPR035892">
    <property type="entry name" value="C2_domain_sf"/>
</dbReference>
<dbReference type="Proteomes" id="UP001219518">
    <property type="component" value="Unassembled WGS sequence"/>
</dbReference>
<evidence type="ECO:0000256" key="15">
    <source>
        <dbReference type="ARBA" id="ARBA00047470"/>
    </source>
</evidence>
<dbReference type="PROSITE" id="PS50004">
    <property type="entry name" value="C2"/>
    <property type="match status" value="1"/>
</dbReference>
<evidence type="ECO:0000256" key="8">
    <source>
        <dbReference type="ARBA" id="ARBA00022737"/>
    </source>
</evidence>
<keyword evidence="7" id="KW-0479">Metal-binding</keyword>
<reference evidence="23" key="1">
    <citation type="submission" date="2021-07" db="EMBL/GenBank/DDBJ databases">
        <authorList>
            <person name="Catto M.A."/>
            <person name="Jacobson A."/>
            <person name="Kennedy G."/>
            <person name="Labadie P."/>
            <person name="Hunt B.G."/>
            <person name="Srinivasan R."/>
        </authorList>
    </citation>
    <scope>NUCLEOTIDE SEQUENCE</scope>
    <source>
        <strain evidence="23">PL_HMW_Pooled</strain>
        <tissue evidence="23">Head</tissue>
    </source>
</reference>
<dbReference type="CDD" id="cd20836">
    <property type="entry name" value="C1_cPKC_rpt2"/>
    <property type="match status" value="1"/>
</dbReference>
<keyword evidence="18" id="KW-1133">Transmembrane helix</keyword>
<comment type="catalytic activity">
    <reaction evidence="14">
        <text>L-threonyl-[protein] + ATP = O-phospho-L-threonyl-[protein] + ADP + H(+)</text>
        <dbReference type="Rhea" id="RHEA:46608"/>
        <dbReference type="Rhea" id="RHEA-COMP:11060"/>
        <dbReference type="Rhea" id="RHEA-COMP:11605"/>
        <dbReference type="ChEBI" id="CHEBI:15378"/>
        <dbReference type="ChEBI" id="CHEBI:30013"/>
        <dbReference type="ChEBI" id="CHEBI:30616"/>
        <dbReference type="ChEBI" id="CHEBI:61977"/>
        <dbReference type="ChEBI" id="CHEBI:456216"/>
        <dbReference type="EC" id="2.7.11.13"/>
    </reaction>
</comment>
<feature type="domain" description="Protein kinase" evidence="20">
    <location>
        <begin position="1003"/>
        <end position="1261"/>
    </location>
</feature>
<dbReference type="GO" id="GO:0004697">
    <property type="term" value="F:diacylglycerol-dependent serine/threonine kinase activity"/>
    <property type="evidence" value="ECO:0007669"/>
    <property type="project" value="UniProtKB-EC"/>
</dbReference>
<dbReference type="EC" id="2.7.11.13" evidence="3"/>
<dbReference type="CDD" id="cd04026">
    <property type="entry name" value="C2_PKC_alpha_gamma"/>
    <property type="match status" value="1"/>
</dbReference>
<evidence type="ECO:0000256" key="6">
    <source>
        <dbReference type="ARBA" id="ARBA00022679"/>
    </source>
</evidence>
<evidence type="ECO:0000259" key="20">
    <source>
        <dbReference type="PROSITE" id="PS50011"/>
    </source>
</evidence>
<comment type="caution">
    <text evidence="23">The sequence shown here is derived from an EMBL/GenBank/DDBJ whole genome shotgun (WGS) entry which is preliminary data.</text>
</comment>
<dbReference type="InterPro" id="IPR011009">
    <property type="entry name" value="Kinase-like_dom_sf"/>
</dbReference>
<keyword evidence="8" id="KW-0677">Repeat</keyword>
<dbReference type="Pfam" id="PF00433">
    <property type="entry name" value="Pkinase_C"/>
    <property type="match status" value="1"/>
</dbReference>
<dbReference type="PANTHER" id="PTHR24351">
    <property type="entry name" value="RIBOSOMAL PROTEIN S6 KINASE"/>
    <property type="match status" value="1"/>
</dbReference>
<feature type="compositionally biased region" description="Low complexity" evidence="17">
    <location>
        <begin position="93"/>
        <end position="109"/>
    </location>
</feature>
<feature type="domain" description="AGC-kinase C-terminal" evidence="22">
    <location>
        <begin position="1262"/>
        <end position="1332"/>
    </location>
</feature>
<dbReference type="InterPro" id="IPR017441">
    <property type="entry name" value="Protein_kinase_ATP_BS"/>
</dbReference>
<dbReference type="InterPro" id="IPR000008">
    <property type="entry name" value="C2_dom"/>
</dbReference>
<dbReference type="FunFam" id="2.60.40.150:FF:000012">
    <property type="entry name" value="Kinase C alpha type"/>
    <property type="match status" value="1"/>
</dbReference>
<feature type="binding site" evidence="16">
    <location>
        <position position="1032"/>
    </location>
    <ligand>
        <name>ATP</name>
        <dbReference type="ChEBI" id="CHEBI:30616"/>
    </ligand>
</feature>
<reference evidence="23" key="2">
    <citation type="journal article" date="2023" name="BMC Genomics">
        <title>Pest status, molecular evolution, and epigenetic factors derived from the genome assembly of Frankliniella fusca, a thysanopteran phytovirus vector.</title>
        <authorList>
            <person name="Catto M.A."/>
            <person name="Labadie P.E."/>
            <person name="Jacobson A.L."/>
            <person name="Kennedy G.G."/>
            <person name="Srinivasan R."/>
            <person name="Hunt B.G."/>
        </authorList>
    </citation>
    <scope>NUCLEOTIDE SEQUENCE</scope>
    <source>
        <strain evidence="23">PL_HMW_Pooled</strain>
    </source>
</reference>
<organism evidence="23 24">
    <name type="scientific">Frankliniella fusca</name>
    <dbReference type="NCBI Taxonomy" id="407009"/>
    <lineage>
        <taxon>Eukaryota</taxon>
        <taxon>Metazoa</taxon>
        <taxon>Ecdysozoa</taxon>
        <taxon>Arthropoda</taxon>
        <taxon>Hexapoda</taxon>
        <taxon>Insecta</taxon>
        <taxon>Pterygota</taxon>
        <taxon>Neoptera</taxon>
        <taxon>Paraneoptera</taxon>
        <taxon>Thysanoptera</taxon>
        <taxon>Terebrantia</taxon>
        <taxon>Thripoidea</taxon>
        <taxon>Thripidae</taxon>
        <taxon>Frankliniella</taxon>
    </lineage>
</organism>
<evidence type="ECO:0000256" key="13">
    <source>
        <dbReference type="ARBA" id="ARBA00022840"/>
    </source>
</evidence>
<keyword evidence="11 23" id="KW-0418">Kinase</keyword>
<evidence type="ECO:0000256" key="5">
    <source>
        <dbReference type="ARBA" id="ARBA00022553"/>
    </source>
</evidence>
<feature type="transmembrane region" description="Helical" evidence="18">
    <location>
        <begin position="20"/>
        <end position="38"/>
    </location>
</feature>
<feature type="domain" description="C2" evidence="19">
    <location>
        <begin position="826"/>
        <end position="942"/>
    </location>
</feature>
<dbReference type="SMART" id="SM00133">
    <property type="entry name" value="S_TK_X"/>
    <property type="match status" value="1"/>
</dbReference>
<protein>
    <recommendedName>
        <fullName evidence="3">protein kinase C</fullName>
        <ecNumber evidence="3">2.7.11.13</ecNumber>
    </recommendedName>
</protein>
<evidence type="ECO:0000256" key="14">
    <source>
        <dbReference type="ARBA" id="ARBA00047272"/>
    </source>
</evidence>
<sequence length="1332" mass="149292">MCTPRATSGGRQYKRYRNPVSILCLFCCTASGVCSFVVHKRCHEYVSFTCPGADKGPDSDKRSNAKEDVPLPGPGPGGPTPTCVTPPLPSPTPSTSSTSSWSESSTGASPAKNFTIVCREKLASREYTTVPNVKPKGGKSDVWDSFHLVVDCATNLEVGAVQCIACRAILTCNARSGISSLKKHKEQHCTAQLAPESSSEFRTVPGSLRDVFINKVADTAARTLGSVYLLTSDPVVDLLQCVADISARCKGRIDVRSLMPCVATVLKRIDTRAEEESAKVVPRVRAAIREHKCQGTTDMWTDDQAKRHFIAITVSFAGEEKTENHDLVVAKFPTSVKATGSNIREAMEQALSDIGIPQHEFEAIEWVTDRGSNIRKALQDLPREDCAAHCINTVVRGTFTVPFYELRQRAHEACSLDVVELFDTCHEAVRTVKAAPKNLAVPTGFNLDGLKKSLHLSQPHLRSNYAQMVQSLRANRHKVLTVLKAIGRQDIARKLENLDDNMAANLTGFLSPLERNGNVPAGDLESLKRHLTINSDDCFNVKAMKVALKDLHALMDVLLLVKLAKEIVTYLKATGLASHLSKKVLQEVDTRWNSLHTMLESVREMYDEIVAVLAEHGGSQAPKVNKIDRGMLGQLTRFLQEFKEETKTLEGNNIRHPHLAPSMKAKMATFLWPDFKELTMLPEAEKAEVIARVRDLIEEPAAEQVPDDPGAPPAPKVSKFDKYRKYRHADSGSGDLPPADEISRYQAMCVSVPAEQLLQWWNLMATRTKHRFKVHTYSSPAFCDHCGSLLYGVLHQGMKCEVCDMNVHKRCEESVPNLCGCDHTERRGRIELKIQTQGSKLTIEVRQGKNLIPMDPNGLSDPYVKLKLIPDTDNVKKKTKTIRSSLNPVWNETITFDLKQEDKDRRLLIEVWDWDRTSRNDFMGSLSFGISELLKAPVEGWFKLLTEEEGEFYNVPVPEEGADLAQLKSQMRKTSLSKKPPVASDKEVPHNMGKKDVIRATDFNFLMVLGKGSFGKVMLAERKGTDELYAIKILKKDIIIQDDDVECTMVEKRVLALSGKPPFLVQLHSCFQTMDRLYFVMEYVNGGDLMFQIQQCGKFKEPVAVFYAAEIAIGLFYLHCRGIVYRDLKLDNVLLDQDGHIKIADFGMCKEGISGDKTTKTFCGTPDYIAPEIILYQPYGKSVDWWAYGVLLYEMLVGQPPFDGEDEEELFASITDHNVNYPKGLSKEAKDVCKGFLTKNPTKRLGCGPRGEEDVRGHTFFRRIDWEKIENREVQPPFKPKIKHRKDVSNFDKQFTSEKTDLTPTDKLFMMNLDQTEFMGFSFLNPEFVQHV</sequence>
<dbReference type="SUPFAM" id="SSF49562">
    <property type="entry name" value="C2 domain (Calcium/lipid-binding domain, CaLB)"/>
    <property type="match status" value="1"/>
</dbReference>
<dbReference type="InterPro" id="IPR002219">
    <property type="entry name" value="PKC_DAG/PE"/>
</dbReference>
<dbReference type="Pfam" id="PF00130">
    <property type="entry name" value="C1_1"/>
    <property type="match status" value="1"/>
</dbReference>
<dbReference type="FunFam" id="3.30.200.20:FF:000080">
    <property type="entry name" value="Protein kinase C"/>
    <property type="match status" value="1"/>
</dbReference>
<dbReference type="Pfam" id="PF00069">
    <property type="entry name" value="Pkinase"/>
    <property type="match status" value="1"/>
</dbReference>
<evidence type="ECO:0000256" key="9">
    <source>
        <dbReference type="ARBA" id="ARBA00022741"/>
    </source>
</evidence>
<dbReference type="PRINTS" id="PR00008">
    <property type="entry name" value="DAGPEDOMAIN"/>
</dbReference>
<keyword evidence="24" id="KW-1185">Reference proteome</keyword>
<evidence type="ECO:0000313" key="24">
    <source>
        <dbReference type="Proteomes" id="UP001219518"/>
    </source>
</evidence>
<evidence type="ECO:0000256" key="18">
    <source>
        <dbReference type="SAM" id="Phobius"/>
    </source>
</evidence>
<keyword evidence="9 16" id="KW-0547">Nucleotide-binding</keyword>
<dbReference type="InterPro" id="IPR000719">
    <property type="entry name" value="Prot_kinase_dom"/>
</dbReference>
<dbReference type="SMART" id="SM00239">
    <property type="entry name" value="C2"/>
    <property type="match status" value="1"/>
</dbReference>
<dbReference type="InterPro" id="IPR008271">
    <property type="entry name" value="Ser/Thr_kinase_AS"/>
</dbReference>
<accession>A0AAE1L9Y3</accession>
<dbReference type="Pfam" id="PF00168">
    <property type="entry name" value="C2"/>
    <property type="match status" value="1"/>
</dbReference>
<evidence type="ECO:0000256" key="1">
    <source>
        <dbReference type="ARBA" id="ARBA00001913"/>
    </source>
</evidence>
<keyword evidence="4" id="KW-0723">Serine/threonine-protein kinase</keyword>
<feature type="region of interest" description="Disordered" evidence="17">
    <location>
        <begin position="55"/>
        <end position="109"/>
    </location>
</feature>